<accession>A0A6J3MA78</accession>
<name>A0A6J3MA78_9PEZI</name>
<evidence type="ECO:0000256" key="2">
    <source>
        <dbReference type="ARBA" id="ARBA00009861"/>
    </source>
</evidence>
<dbReference type="GeneID" id="54360854"/>
<keyword evidence="5" id="KW-1185">Reference proteome</keyword>
<evidence type="ECO:0000256" key="3">
    <source>
        <dbReference type="ARBA" id="ARBA00022679"/>
    </source>
</evidence>
<reference evidence="6" key="2">
    <citation type="submission" date="2020-04" db="EMBL/GenBank/DDBJ databases">
        <authorList>
            <consortium name="NCBI Genome Project"/>
        </authorList>
    </citation>
    <scope>NUCLEOTIDE SEQUENCE</scope>
    <source>
        <strain evidence="6">CBS 342.82</strain>
    </source>
</reference>
<dbReference type="Gene3D" id="3.30.559.10">
    <property type="entry name" value="Chloramphenicol acetyltransferase-like domain"/>
    <property type="match status" value="2"/>
</dbReference>
<dbReference type="Proteomes" id="UP000504637">
    <property type="component" value="Unplaced"/>
</dbReference>
<dbReference type="InterPro" id="IPR051283">
    <property type="entry name" value="Sec_Metabolite_Acyltrans"/>
</dbReference>
<organism evidence="6">
    <name type="scientific">Dissoconium aciculare CBS 342.82</name>
    <dbReference type="NCBI Taxonomy" id="1314786"/>
    <lineage>
        <taxon>Eukaryota</taxon>
        <taxon>Fungi</taxon>
        <taxon>Dikarya</taxon>
        <taxon>Ascomycota</taxon>
        <taxon>Pezizomycotina</taxon>
        <taxon>Dothideomycetes</taxon>
        <taxon>Dothideomycetidae</taxon>
        <taxon>Mycosphaerellales</taxon>
        <taxon>Dissoconiaceae</taxon>
        <taxon>Dissoconium</taxon>
    </lineage>
</organism>
<dbReference type="AlphaFoldDB" id="A0A6J3MA78"/>
<comment type="similarity">
    <text evidence="2">Belongs to the plant acyltransferase family.</text>
</comment>
<dbReference type="PANTHER" id="PTHR31896">
    <property type="entry name" value="FAMILY REGULATORY PROTEIN, PUTATIVE (AFU_ORTHOLOGUE AFUA_3G14730)-RELATED"/>
    <property type="match status" value="1"/>
</dbReference>
<evidence type="ECO:0000256" key="1">
    <source>
        <dbReference type="ARBA" id="ARBA00005179"/>
    </source>
</evidence>
<proteinExistence type="inferred from homology"/>
<dbReference type="GO" id="GO:0016746">
    <property type="term" value="F:acyltransferase activity"/>
    <property type="evidence" value="ECO:0007669"/>
    <property type="project" value="UniProtKB-KW"/>
</dbReference>
<evidence type="ECO:0000313" key="5">
    <source>
        <dbReference type="Proteomes" id="UP000504637"/>
    </source>
</evidence>
<dbReference type="RefSeq" id="XP_033461789.1">
    <property type="nucleotide sequence ID" value="XM_033603054.1"/>
</dbReference>
<comment type="pathway">
    <text evidence="1">Secondary metabolite biosynthesis.</text>
</comment>
<dbReference type="OrthoDB" id="21502at2759"/>
<keyword evidence="3" id="KW-0808">Transferase</keyword>
<evidence type="ECO:0000256" key="4">
    <source>
        <dbReference type="ARBA" id="ARBA00023315"/>
    </source>
</evidence>
<keyword evidence="4" id="KW-0012">Acyltransferase</keyword>
<reference evidence="6" key="3">
    <citation type="submission" date="2025-08" db="UniProtKB">
        <authorList>
            <consortium name="RefSeq"/>
        </authorList>
    </citation>
    <scope>IDENTIFICATION</scope>
    <source>
        <strain evidence="6">CBS 342.82</strain>
    </source>
</reference>
<reference evidence="6" key="1">
    <citation type="submission" date="2020-01" db="EMBL/GenBank/DDBJ databases">
        <authorList>
            <consortium name="DOE Joint Genome Institute"/>
            <person name="Haridas S."/>
            <person name="Albert R."/>
            <person name="Binder M."/>
            <person name="Bloem J."/>
            <person name="Labutti K."/>
            <person name="Salamov A."/>
            <person name="Andreopoulos B."/>
            <person name="Baker S.E."/>
            <person name="Barry K."/>
            <person name="Bills G."/>
            <person name="Bluhm B.H."/>
            <person name="Cannon C."/>
            <person name="Castanera R."/>
            <person name="Culley D.E."/>
            <person name="Daum C."/>
            <person name="Ezra D."/>
            <person name="Gonzalez J.B."/>
            <person name="Henrissat B."/>
            <person name="Kuo A."/>
            <person name="Liang C."/>
            <person name="Lipzen A."/>
            <person name="Lutzoni F."/>
            <person name="Magnuson J."/>
            <person name="Mondo S."/>
            <person name="Nolan M."/>
            <person name="Ohm R."/>
            <person name="Pangilinan J."/>
            <person name="Park H.-J."/>
            <person name="Ramirez L."/>
            <person name="Alfaro M."/>
            <person name="Sun H."/>
            <person name="Tritt A."/>
            <person name="Yoshinaga Y."/>
            <person name="Zwiers L.-H."/>
            <person name="Turgeon B.G."/>
            <person name="Goodwin S.B."/>
            <person name="Spatafora J.W."/>
            <person name="Crous P.W."/>
            <person name="Grigoriev I.V."/>
        </authorList>
    </citation>
    <scope>NUCLEOTIDE SEQUENCE</scope>
    <source>
        <strain evidence="6">CBS 342.82</strain>
    </source>
</reference>
<gene>
    <name evidence="6" type="ORF">K489DRAFT_369594</name>
</gene>
<dbReference type="PANTHER" id="PTHR31896:SF69">
    <property type="entry name" value="FAMILY REGULATORY PROTEIN, PUTATIVE (AFU_ORTHOLOGUE AFUA_3G14730)-RELATED"/>
    <property type="match status" value="1"/>
</dbReference>
<dbReference type="InterPro" id="IPR023213">
    <property type="entry name" value="CAT-like_dom_sf"/>
</dbReference>
<protein>
    <submittedName>
        <fullName evidence="6">Uncharacterized protein</fullName>
    </submittedName>
</protein>
<sequence length="502" mass="54622">MASEAKPADNVPEEVYPVFTLDDNETLRGIVVTWTLRFNDVLDSDKLHKSLWRLLEIDDWRKLGGRLRLNASRKLEISAPREFTTTRPPVRYNHVAKSTSIGEDSLGKDLPKSSFGNGFQDGSRKFQPFAVPEDAPKILSDYLKGDVPQISLQITSFKDATLVGLSWPHTLMDVMGQQALLHAWSLVINGRDDEVPAMLGAREDAVEKVVETARAEGKATEPLVLQDQRLSTFGMIGFGLRFAWGMIREPTAVERSFCLSRKEIETLVREAQADLDATTAAGAERPFVSEGDVLTGFFVRALARALPSPRPIIALHALNLRFRIAAIAQASGVYIQNMAIGAFLLLGASEATGSIGSIALANRKSLATQATEAQALAYLNEVFPARENPAKTGLDPARLLFGPTDGLLVPFTNWTRAKFATTADFAGAVIKAGDSSESRVNPPGTIIYHHASSLAANAGAKNVFVLLGEDHARNHWITASLLPATWVSIGKELDRLRSTTVA</sequence>
<evidence type="ECO:0000313" key="6">
    <source>
        <dbReference type="RefSeq" id="XP_033461789.1"/>
    </source>
</evidence>